<sequence length="243" mass="26160">MSSDAFTAMTAQKVRTFGRTPAIWTASGSVFVMEEVTNTLETIDTSGSPTAPLASFTTPDLKAIREKLHSSINPVMGKAYQKALGSVPFQPGAIPFQTDFLLLGYTNGTPWFLELAGDGQANWHTAQKFYSIGSGGPFAAVAKALMGHYIDDDLTLEDGKLLAYGTIATTIEVSNAHVGFPVQIATCDENGARILDAAEIDEIKTAVDRWKVLESDILRAQKDGEEEIEDAEPLPSLSADEDR</sequence>
<reference evidence="2 3" key="1">
    <citation type="submission" date="2021-03" db="EMBL/GenBank/DDBJ databases">
        <title>novel species in genus Cellulomonas.</title>
        <authorList>
            <person name="Zhang G."/>
        </authorList>
    </citation>
    <scope>NUCLEOTIDE SEQUENCE [LARGE SCALE GENOMIC DNA]</scope>
    <source>
        <strain evidence="3">zg-ZUI188</strain>
    </source>
</reference>
<comment type="caution">
    <text evidence="2">The sequence shown here is derived from an EMBL/GenBank/DDBJ whole genome shotgun (WGS) entry which is preliminary data.</text>
</comment>
<dbReference type="EMBL" id="JAGFBM010000010">
    <property type="protein sequence ID" value="MBO3086631.1"/>
    <property type="molecule type" value="Genomic_DNA"/>
</dbReference>
<dbReference type="Proteomes" id="UP000678317">
    <property type="component" value="Unassembled WGS sequence"/>
</dbReference>
<evidence type="ECO:0000313" key="2">
    <source>
        <dbReference type="EMBL" id="MBO3086631.1"/>
    </source>
</evidence>
<dbReference type="SUPFAM" id="SSF56235">
    <property type="entry name" value="N-terminal nucleophile aminohydrolases (Ntn hydrolases)"/>
    <property type="match status" value="1"/>
</dbReference>
<organism evidence="2 3">
    <name type="scientific">Cellulomonas fengjieae</name>
    <dbReference type="NCBI Taxonomy" id="2819978"/>
    <lineage>
        <taxon>Bacteria</taxon>
        <taxon>Bacillati</taxon>
        <taxon>Actinomycetota</taxon>
        <taxon>Actinomycetes</taxon>
        <taxon>Micrococcales</taxon>
        <taxon>Cellulomonadaceae</taxon>
        <taxon>Cellulomonas</taxon>
    </lineage>
</organism>
<protein>
    <submittedName>
        <fullName evidence="2">Uncharacterized protein</fullName>
    </submittedName>
</protein>
<proteinExistence type="predicted"/>
<feature type="region of interest" description="Disordered" evidence="1">
    <location>
        <begin position="221"/>
        <end position="243"/>
    </location>
</feature>
<dbReference type="InterPro" id="IPR029055">
    <property type="entry name" value="Ntn_hydrolases_N"/>
</dbReference>
<gene>
    <name evidence="2" type="ORF">J4035_18460</name>
</gene>
<evidence type="ECO:0000256" key="1">
    <source>
        <dbReference type="SAM" id="MobiDB-lite"/>
    </source>
</evidence>
<name>A0ABS3SNW7_9CELL</name>
<evidence type="ECO:0000313" key="3">
    <source>
        <dbReference type="Proteomes" id="UP000678317"/>
    </source>
</evidence>
<keyword evidence="3" id="KW-1185">Reference proteome</keyword>
<accession>A0ABS3SNW7</accession>
<dbReference type="RefSeq" id="WP_208290575.1">
    <property type="nucleotide sequence ID" value="NZ_CP074404.1"/>
</dbReference>
<dbReference type="Gene3D" id="3.60.20.10">
    <property type="entry name" value="Glutamine Phosphoribosylpyrophosphate, subunit 1, domain 1"/>
    <property type="match status" value="1"/>
</dbReference>